<feature type="chain" id="PRO_5026046652" description="Secreted protein" evidence="1">
    <location>
        <begin position="19"/>
        <end position="137"/>
    </location>
</feature>
<comment type="caution">
    <text evidence="2">The sequence shown here is derived from an EMBL/GenBank/DDBJ whole genome shotgun (WGS) entry which is preliminary data.</text>
</comment>
<keyword evidence="1" id="KW-0732">Signal</keyword>
<dbReference type="AlphaFoldDB" id="A0A6G0Q915"/>
<name>A0A6G0Q915_9STRA</name>
<organism evidence="2 3">
    <name type="scientific">Phytophthora fragariae</name>
    <dbReference type="NCBI Taxonomy" id="53985"/>
    <lineage>
        <taxon>Eukaryota</taxon>
        <taxon>Sar</taxon>
        <taxon>Stramenopiles</taxon>
        <taxon>Oomycota</taxon>
        <taxon>Peronosporomycetes</taxon>
        <taxon>Peronosporales</taxon>
        <taxon>Peronosporaceae</taxon>
        <taxon>Phytophthora</taxon>
    </lineage>
</organism>
<evidence type="ECO:0000256" key="1">
    <source>
        <dbReference type="SAM" id="SignalP"/>
    </source>
</evidence>
<feature type="signal peptide" evidence="1">
    <location>
        <begin position="1"/>
        <end position="18"/>
    </location>
</feature>
<proteinExistence type="predicted"/>
<evidence type="ECO:0000313" key="3">
    <source>
        <dbReference type="Proteomes" id="UP000486351"/>
    </source>
</evidence>
<protein>
    <recommendedName>
        <fullName evidence="4">Secreted protein</fullName>
    </recommendedName>
</protein>
<sequence length="137" mass="15621">MACLELILCGLYVHFVTEVTTSIKQKCSIYLDYHSVWLRSHIDTQRANSWATVNWCERGRHHVRCLPLSHQFKPAHLRNLRPSTVRGEDGTSIVQDHHAPCCHAAHQGRGDQGVWGEQYEVTRYGTDRGIGQRSTPS</sequence>
<accession>A0A6G0Q915</accession>
<reference evidence="2 3" key="1">
    <citation type="submission" date="2018-09" db="EMBL/GenBank/DDBJ databases">
        <title>Genomic investigation of the strawberry pathogen Phytophthora fragariae indicates pathogenicity is determined by transcriptional variation in three key races.</title>
        <authorList>
            <person name="Adams T.M."/>
            <person name="Armitage A.D."/>
            <person name="Sobczyk M.K."/>
            <person name="Bates H.J."/>
            <person name="Dunwell J.M."/>
            <person name="Nellist C.F."/>
            <person name="Harrison R.J."/>
        </authorList>
    </citation>
    <scope>NUCLEOTIDE SEQUENCE [LARGE SCALE GENOMIC DNA]</scope>
    <source>
        <strain evidence="2 3">NOV-77</strain>
    </source>
</reference>
<evidence type="ECO:0008006" key="4">
    <source>
        <dbReference type="Google" id="ProtNLM"/>
    </source>
</evidence>
<evidence type="ECO:0000313" key="2">
    <source>
        <dbReference type="EMBL" id="KAE9274961.1"/>
    </source>
</evidence>
<dbReference type="EMBL" id="QXFY01004870">
    <property type="protein sequence ID" value="KAE9274961.1"/>
    <property type="molecule type" value="Genomic_DNA"/>
</dbReference>
<gene>
    <name evidence="2" type="ORF">PF008_g29464</name>
</gene>
<dbReference type="Proteomes" id="UP000486351">
    <property type="component" value="Unassembled WGS sequence"/>
</dbReference>